<feature type="region of interest" description="Disordered" evidence="1">
    <location>
        <begin position="190"/>
        <end position="242"/>
    </location>
</feature>
<protein>
    <submittedName>
        <fullName evidence="2">Uncharacterized protein</fullName>
    </submittedName>
</protein>
<evidence type="ECO:0000256" key="1">
    <source>
        <dbReference type="SAM" id="MobiDB-lite"/>
    </source>
</evidence>
<gene>
    <name evidence="2" type="ORF">DRE_01305</name>
</gene>
<name>W7HVP8_9PEZI</name>
<feature type="compositionally biased region" description="Polar residues" evidence="1">
    <location>
        <begin position="66"/>
        <end position="75"/>
    </location>
</feature>
<evidence type="ECO:0000313" key="2">
    <source>
        <dbReference type="EMBL" id="EWC43953.1"/>
    </source>
</evidence>
<feature type="compositionally biased region" description="Basic residues" evidence="1">
    <location>
        <begin position="47"/>
        <end position="63"/>
    </location>
</feature>
<accession>W7HVP8</accession>
<reference evidence="2 3" key="1">
    <citation type="submission" date="2013-05" db="EMBL/GenBank/DDBJ databases">
        <title>Drechslerella stenobrocha genome reveals carnivorous origination and mechanical trapping mechanism of predatory fungi.</title>
        <authorList>
            <person name="Liu X."/>
            <person name="Zhang W."/>
            <person name="Liu K."/>
        </authorList>
    </citation>
    <scope>NUCLEOTIDE SEQUENCE [LARGE SCALE GENOMIC DNA]</scope>
    <source>
        <strain evidence="2 3">248</strain>
    </source>
</reference>
<dbReference type="Proteomes" id="UP000024837">
    <property type="component" value="Unassembled WGS sequence"/>
</dbReference>
<feature type="region of interest" description="Disordered" evidence="1">
    <location>
        <begin position="1"/>
        <end position="77"/>
    </location>
</feature>
<sequence>MTDHIDTSKVSPASSRKLPVVSPPSGRLLDKSLDADFYPDHFQGTSRRGRRSHSKHSDRKRHSSSTPELNLSPSNVKPFLETRPDVLLNAPSNLQSALRSAATEIIQPSMSKRNRRVSFSSHDQVLLCSLNDDKPLTEAQRSWKVCRRTSLASYEKSKERVEEGEIEKPSAYPPDANRDLRSTMISMARVTSPGQCGPVPEQRGRHERARRLSLGHPRRTASRQQRQQRHELEGGGTQDMKHRHRHGFASCEHGFLDPMDCTCEEPRKTIHATRECKECSKARTLLALNRDASEEEKEDYTSWWKKLGRKIAS</sequence>
<organism evidence="2 3">
    <name type="scientific">Drechslerella stenobrocha 248</name>
    <dbReference type="NCBI Taxonomy" id="1043628"/>
    <lineage>
        <taxon>Eukaryota</taxon>
        <taxon>Fungi</taxon>
        <taxon>Dikarya</taxon>
        <taxon>Ascomycota</taxon>
        <taxon>Pezizomycotina</taxon>
        <taxon>Orbiliomycetes</taxon>
        <taxon>Orbiliales</taxon>
        <taxon>Orbiliaceae</taxon>
        <taxon>Drechslerella</taxon>
    </lineage>
</organism>
<feature type="compositionally biased region" description="Basic residues" evidence="1">
    <location>
        <begin position="205"/>
        <end position="221"/>
    </location>
</feature>
<keyword evidence="3" id="KW-1185">Reference proteome</keyword>
<dbReference type="AlphaFoldDB" id="W7HVP8"/>
<evidence type="ECO:0000313" key="3">
    <source>
        <dbReference type="Proteomes" id="UP000024837"/>
    </source>
</evidence>
<proteinExistence type="predicted"/>
<dbReference type="HOGENOM" id="CLU_888592_0_0_1"/>
<dbReference type="OrthoDB" id="5430226at2759"/>
<dbReference type="EMBL" id="KI966448">
    <property type="protein sequence ID" value="EWC43953.1"/>
    <property type="molecule type" value="Genomic_DNA"/>
</dbReference>